<evidence type="ECO:0000256" key="6">
    <source>
        <dbReference type="ARBA" id="ARBA00022679"/>
    </source>
</evidence>
<feature type="transmembrane region" description="Helical" evidence="14">
    <location>
        <begin position="162"/>
        <end position="181"/>
    </location>
</feature>
<keyword evidence="9 14" id="KW-1133">Transmembrane helix</keyword>
<feature type="transmembrane region" description="Helical" evidence="14">
    <location>
        <begin position="262"/>
        <end position="280"/>
    </location>
</feature>
<evidence type="ECO:0000256" key="10">
    <source>
        <dbReference type="ARBA" id="ARBA00023136"/>
    </source>
</evidence>
<dbReference type="GO" id="GO:0016746">
    <property type="term" value="F:acyltransferase activity"/>
    <property type="evidence" value="ECO:0007669"/>
    <property type="project" value="UniProtKB-KW"/>
</dbReference>
<dbReference type="EMBL" id="AP014809">
    <property type="protein sequence ID" value="BAU91949.1"/>
    <property type="molecule type" value="Genomic_DNA"/>
</dbReference>
<feature type="transmembrane region" description="Helical" evidence="14">
    <location>
        <begin position="132"/>
        <end position="150"/>
    </location>
</feature>
<keyword evidence="10 13" id="KW-0472">Membrane</keyword>
<evidence type="ECO:0000256" key="11">
    <source>
        <dbReference type="ARBA" id="ARBA00023315"/>
    </source>
</evidence>
<feature type="transmembrane region" description="Helical" evidence="14">
    <location>
        <begin position="323"/>
        <end position="341"/>
    </location>
</feature>
<accession>A0A160PFG9</accession>
<evidence type="ECO:0000313" key="15">
    <source>
        <dbReference type="EMBL" id="BAU91949.1"/>
    </source>
</evidence>
<evidence type="ECO:0000256" key="9">
    <source>
        <dbReference type="ARBA" id="ARBA00022989"/>
    </source>
</evidence>
<comment type="similarity">
    <text evidence="3 13">Belongs to the membrane-bound acyltransferase family.</text>
</comment>
<evidence type="ECO:0000256" key="2">
    <source>
        <dbReference type="ARBA" id="ARBA00005182"/>
    </source>
</evidence>
<organism evidence="15 16">
    <name type="scientific">Methylorubrum populi</name>
    <dbReference type="NCBI Taxonomy" id="223967"/>
    <lineage>
        <taxon>Bacteria</taxon>
        <taxon>Pseudomonadati</taxon>
        <taxon>Pseudomonadota</taxon>
        <taxon>Alphaproteobacteria</taxon>
        <taxon>Hyphomicrobiales</taxon>
        <taxon>Methylobacteriaceae</taxon>
        <taxon>Methylorubrum</taxon>
    </lineage>
</organism>
<feature type="transmembrane region" description="Helical" evidence="14">
    <location>
        <begin position="93"/>
        <end position="112"/>
    </location>
</feature>
<keyword evidence="7 14" id="KW-0812">Transmembrane</keyword>
<dbReference type="PANTHER" id="PTHR13285">
    <property type="entry name" value="ACYLTRANSFERASE"/>
    <property type="match status" value="1"/>
</dbReference>
<evidence type="ECO:0000256" key="5">
    <source>
        <dbReference type="ARBA" id="ARBA00022475"/>
    </source>
</evidence>
<evidence type="ECO:0000313" key="16">
    <source>
        <dbReference type="Proteomes" id="UP000218288"/>
    </source>
</evidence>
<name>A0A160PFG9_9HYPH</name>
<keyword evidence="8" id="KW-0016">Alginate biosynthesis</keyword>
<protein>
    <recommendedName>
        <fullName evidence="4">Probable alginate O-acetylase AlgI</fullName>
    </recommendedName>
    <alternativeName>
        <fullName evidence="12">Alginate biosynthesis protein AlgI</fullName>
    </alternativeName>
</protein>
<feature type="transmembrane region" description="Helical" evidence="14">
    <location>
        <begin position="70"/>
        <end position="86"/>
    </location>
</feature>
<evidence type="ECO:0000256" key="3">
    <source>
        <dbReference type="ARBA" id="ARBA00010323"/>
    </source>
</evidence>
<feature type="transmembrane region" description="Helical" evidence="14">
    <location>
        <begin position="48"/>
        <end position="64"/>
    </location>
</feature>
<keyword evidence="11 13" id="KW-0012">Acyltransferase</keyword>
<evidence type="ECO:0000256" key="12">
    <source>
        <dbReference type="ARBA" id="ARBA00031030"/>
    </source>
</evidence>
<keyword evidence="6 13" id="KW-0808">Transferase</keyword>
<feature type="transmembrane region" description="Helical" evidence="14">
    <location>
        <begin position="20"/>
        <end position="41"/>
    </location>
</feature>
<evidence type="ECO:0000256" key="7">
    <source>
        <dbReference type="ARBA" id="ARBA00022692"/>
    </source>
</evidence>
<dbReference type="InterPro" id="IPR004299">
    <property type="entry name" value="MBOAT_fam"/>
</dbReference>
<keyword evidence="5 13" id="KW-1003">Cell membrane</keyword>
<dbReference type="PIRSF" id="PIRSF016636">
    <property type="entry name" value="AlgI_DltB"/>
    <property type="match status" value="1"/>
</dbReference>
<dbReference type="GO" id="GO:0005886">
    <property type="term" value="C:plasma membrane"/>
    <property type="evidence" value="ECO:0007669"/>
    <property type="project" value="UniProtKB-SubCell"/>
</dbReference>
<evidence type="ECO:0000256" key="4">
    <source>
        <dbReference type="ARBA" id="ARBA00016084"/>
    </source>
</evidence>
<gene>
    <name evidence="15" type="ORF">MPPM_3344</name>
</gene>
<evidence type="ECO:0000256" key="13">
    <source>
        <dbReference type="PIRNR" id="PIRNR016636"/>
    </source>
</evidence>
<feature type="transmembrane region" description="Helical" evidence="14">
    <location>
        <begin position="376"/>
        <end position="396"/>
    </location>
</feature>
<proteinExistence type="inferred from homology"/>
<evidence type="ECO:0000256" key="14">
    <source>
        <dbReference type="SAM" id="Phobius"/>
    </source>
</evidence>
<reference evidence="15 16" key="1">
    <citation type="journal article" date="2016" name="Genome Announc.">
        <title>Complete Genome Sequence of Methylobacterium populi P-1M, Isolated from Pink-Pigmented Household Biofilm.</title>
        <authorList>
            <person name="Morohoshi T."/>
            <person name="Ikeda T."/>
        </authorList>
    </citation>
    <scope>NUCLEOTIDE SEQUENCE [LARGE SCALE GENOMIC DNA]</scope>
    <source>
        <strain evidence="15 16">P-1M</strain>
    </source>
</reference>
<comment type="subcellular location">
    <subcellularLocation>
        <location evidence="1">Cell membrane</location>
        <topology evidence="1">Multi-pass membrane protein</topology>
    </subcellularLocation>
</comment>
<feature type="transmembrane region" description="Helical" evidence="14">
    <location>
        <begin position="347"/>
        <end position="364"/>
    </location>
</feature>
<evidence type="ECO:0000256" key="1">
    <source>
        <dbReference type="ARBA" id="ARBA00004651"/>
    </source>
</evidence>
<dbReference type="Proteomes" id="UP000218288">
    <property type="component" value="Chromosome"/>
</dbReference>
<feature type="transmembrane region" description="Helical" evidence="14">
    <location>
        <begin position="416"/>
        <end position="438"/>
    </location>
</feature>
<sequence length="475" mass="52687">MSGRAPVSPGRKGNVRAAMLFNSFVFLLAFLPVALVLHAAAERYRPQWRLPLLVGLSFVFYAWWDWRFLPLLLVSIGLNWLVARVLPRDRSGWLFPAALAGNLAVLGAFKYLGFLTDLADLIPGIDLPRIDLALPLGISFFTFHHIMYLTDLRAGRAPSYGLTRYALYIAFFPQVLAGPLVRWSEIMHQFDERPYARPDAAERIGRGLMLLTVGLAKKVFLGDPLSVYVNPVFQAAAAGKAVTVAEAWQATLGFTFQIYFDFSGYTDMALGLALLFGIVLPQNFDVPYRATSLRDFWRRWHMTLSRFLRDYLYIAMGGNRRGLAVQVGALFATMTLGGLWHGAGLTFVAWGAAHGIGLGAGVLWRRAGGRMPHLLGWTLTAGFVILTWVLFRATSFEAALAIYKGLFGLAPTGSGFKWRTILIAAAVAMIGPTAWAAVHRLPPNRWLAAAFALLFVVVLLKIGDDANYEFIYFQF</sequence>
<evidence type="ECO:0000256" key="8">
    <source>
        <dbReference type="ARBA" id="ARBA00022841"/>
    </source>
</evidence>
<dbReference type="PIRSF" id="PIRSF500217">
    <property type="entry name" value="AlgI"/>
    <property type="match status" value="1"/>
</dbReference>
<dbReference type="GO" id="GO:0042121">
    <property type="term" value="P:alginic acid biosynthetic process"/>
    <property type="evidence" value="ECO:0007669"/>
    <property type="project" value="UniProtKB-KW"/>
</dbReference>
<dbReference type="InterPro" id="IPR024194">
    <property type="entry name" value="Ac/AlaTfrase_AlgI/DltB"/>
</dbReference>
<dbReference type="InterPro" id="IPR051085">
    <property type="entry name" value="MB_O-acyltransferase"/>
</dbReference>
<dbReference type="AlphaFoldDB" id="A0A160PFG9"/>
<feature type="transmembrane region" description="Helical" evidence="14">
    <location>
        <begin position="445"/>
        <end position="463"/>
    </location>
</feature>
<dbReference type="PANTHER" id="PTHR13285:SF23">
    <property type="entry name" value="TEICHOIC ACID D-ALANYLTRANSFERASE"/>
    <property type="match status" value="1"/>
</dbReference>
<dbReference type="InterPro" id="IPR028362">
    <property type="entry name" value="AlgI"/>
</dbReference>
<comment type="pathway">
    <text evidence="2">Glycan biosynthesis; alginate biosynthesis.</text>
</comment>
<dbReference type="Pfam" id="PF03062">
    <property type="entry name" value="MBOAT"/>
    <property type="match status" value="1"/>
</dbReference>